<evidence type="ECO:0000313" key="5">
    <source>
        <dbReference type="EMBL" id="MFC5217827.1"/>
    </source>
</evidence>
<name>A0ABW0CRU5_STRCD</name>
<dbReference type="InterPro" id="IPR036390">
    <property type="entry name" value="WH_DNA-bd_sf"/>
</dbReference>
<sequence length="129" mass="14730">MDEHEVDKLSKILGPLGAELLVVLWEFDRRLTVRQVLEEVNRGRSEPLAYTTVMTVLNRLSKRNVLRRTAEGRGFAYEAIVRDAAELAVRDVIRDHGVSAVAHFIDQCQSEPQLRSRLMKLVRTDSDDT</sequence>
<evidence type="ECO:0000256" key="2">
    <source>
        <dbReference type="ARBA" id="ARBA00023015"/>
    </source>
</evidence>
<comment type="caution">
    <text evidence="5">The sequence shown here is derived from an EMBL/GenBank/DDBJ whole genome shotgun (WGS) entry which is preliminary data.</text>
</comment>
<dbReference type="Proteomes" id="UP001596263">
    <property type="component" value="Unassembled WGS sequence"/>
</dbReference>
<evidence type="ECO:0000256" key="4">
    <source>
        <dbReference type="ARBA" id="ARBA00023163"/>
    </source>
</evidence>
<keyword evidence="3" id="KW-0238">DNA-binding</keyword>
<dbReference type="InterPro" id="IPR036388">
    <property type="entry name" value="WH-like_DNA-bd_sf"/>
</dbReference>
<gene>
    <name evidence="5" type="ORF">ACFPQ9_28740</name>
</gene>
<keyword evidence="4" id="KW-0804">Transcription</keyword>
<protein>
    <submittedName>
        <fullName evidence="5">BlaI/MecI/CopY family transcriptional regulator</fullName>
    </submittedName>
</protein>
<keyword evidence="2" id="KW-0805">Transcription regulation</keyword>
<evidence type="ECO:0000256" key="1">
    <source>
        <dbReference type="ARBA" id="ARBA00011046"/>
    </source>
</evidence>
<proteinExistence type="inferred from homology"/>
<dbReference type="InterPro" id="IPR005650">
    <property type="entry name" value="BlaI_family"/>
</dbReference>
<reference evidence="6" key="1">
    <citation type="journal article" date="2019" name="Int. J. Syst. Evol. Microbiol.">
        <title>The Global Catalogue of Microorganisms (GCM) 10K type strain sequencing project: providing services to taxonomists for standard genome sequencing and annotation.</title>
        <authorList>
            <consortium name="The Broad Institute Genomics Platform"/>
            <consortium name="The Broad Institute Genome Sequencing Center for Infectious Disease"/>
            <person name="Wu L."/>
            <person name="Ma J."/>
        </authorList>
    </citation>
    <scope>NUCLEOTIDE SEQUENCE [LARGE SCALE GENOMIC DNA]</scope>
    <source>
        <strain evidence="6">KCTC 42586</strain>
    </source>
</reference>
<dbReference type="SUPFAM" id="SSF46785">
    <property type="entry name" value="Winged helix' DNA-binding domain"/>
    <property type="match status" value="1"/>
</dbReference>
<comment type="similarity">
    <text evidence="1">Belongs to the BlaI transcriptional regulatory family.</text>
</comment>
<organism evidence="5 6">
    <name type="scientific">Streptomyces coerulescens</name>
    <dbReference type="NCBI Taxonomy" id="29304"/>
    <lineage>
        <taxon>Bacteria</taxon>
        <taxon>Bacillati</taxon>
        <taxon>Actinomycetota</taxon>
        <taxon>Actinomycetes</taxon>
        <taxon>Kitasatosporales</taxon>
        <taxon>Streptomycetaceae</taxon>
        <taxon>Streptomyces</taxon>
    </lineage>
</organism>
<dbReference type="RefSeq" id="WP_380859453.1">
    <property type="nucleotide sequence ID" value="NZ_JBHSKM010000022.1"/>
</dbReference>
<dbReference type="Gene3D" id="1.10.10.10">
    <property type="entry name" value="Winged helix-like DNA-binding domain superfamily/Winged helix DNA-binding domain"/>
    <property type="match status" value="1"/>
</dbReference>
<dbReference type="EMBL" id="JBHSKM010000022">
    <property type="protein sequence ID" value="MFC5217827.1"/>
    <property type="molecule type" value="Genomic_DNA"/>
</dbReference>
<keyword evidence="6" id="KW-1185">Reference proteome</keyword>
<evidence type="ECO:0000313" key="6">
    <source>
        <dbReference type="Proteomes" id="UP001596263"/>
    </source>
</evidence>
<accession>A0ABW0CRU5</accession>
<dbReference type="Pfam" id="PF03965">
    <property type="entry name" value="Penicillinase_R"/>
    <property type="match status" value="1"/>
</dbReference>
<evidence type="ECO:0000256" key="3">
    <source>
        <dbReference type="ARBA" id="ARBA00023125"/>
    </source>
</evidence>